<evidence type="ECO:0000313" key="2">
    <source>
        <dbReference type="Proteomes" id="UP001597158"/>
    </source>
</evidence>
<sequence length="114" mass="12592">MSLTALTHEARARALSLIREEVSTSSKAAVAMRLGYSRPAVSRLLSGTYGDPDQLLRAALTVLDSVACPHTGREEPRALCAEQARCEPPTHNPFRLAHWHACRRCAHFEGNRDE</sequence>
<accession>A0ABW3WG65</accession>
<proteinExistence type="predicted"/>
<protein>
    <submittedName>
        <fullName evidence="1">Transcriptional regulator</fullName>
    </submittedName>
</protein>
<reference evidence="2" key="1">
    <citation type="journal article" date="2019" name="Int. J. Syst. Evol. Microbiol.">
        <title>The Global Catalogue of Microorganisms (GCM) 10K type strain sequencing project: providing services to taxonomists for standard genome sequencing and annotation.</title>
        <authorList>
            <consortium name="The Broad Institute Genomics Platform"/>
            <consortium name="The Broad Institute Genome Sequencing Center for Infectious Disease"/>
            <person name="Wu L."/>
            <person name="Ma J."/>
        </authorList>
    </citation>
    <scope>NUCLEOTIDE SEQUENCE [LARGE SCALE GENOMIC DNA]</scope>
    <source>
        <strain evidence="2">CCUG 48884</strain>
    </source>
</reference>
<organism evidence="1 2">
    <name type="scientific">Thauera mechernichensis</name>
    <dbReference type="NCBI Taxonomy" id="82788"/>
    <lineage>
        <taxon>Bacteria</taxon>
        <taxon>Pseudomonadati</taxon>
        <taxon>Pseudomonadota</taxon>
        <taxon>Betaproteobacteria</taxon>
        <taxon>Rhodocyclales</taxon>
        <taxon>Zoogloeaceae</taxon>
        <taxon>Thauera</taxon>
    </lineage>
</organism>
<dbReference type="Proteomes" id="UP001597158">
    <property type="component" value="Unassembled WGS sequence"/>
</dbReference>
<name>A0ABW3WG65_9RHOO</name>
<dbReference type="RefSeq" id="WP_002930532.1">
    <property type="nucleotide sequence ID" value="NZ_JARQZE010000001.1"/>
</dbReference>
<keyword evidence="2" id="KW-1185">Reference proteome</keyword>
<comment type="caution">
    <text evidence="1">The sequence shown here is derived from an EMBL/GenBank/DDBJ whole genome shotgun (WGS) entry which is preliminary data.</text>
</comment>
<evidence type="ECO:0000313" key="1">
    <source>
        <dbReference type="EMBL" id="MFD1265037.1"/>
    </source>
</evidence>
<gene>
    <name evidence="1" type="ORF">ACFQ4M_15790</name>
</gene>
<dbReference type="EMBL" id="JBHTMC010000027">
    <property type="protein sequence ID" value="MFD1265037.1"/>
    <property type="molecule type" value="Genomic_DNA"/>
</dbReference>